<keyword evidence="1" id="KW-0732">Signal</keyword>
<dbReference type="Proteomes" id="UP000807504">
    <property type="component" value="Unassembled WGS sequence"/>
</dbReference>
<comment type="caution">
    <text evidence="2">The sequence shown here is derived from an EMBL/GenBank/DDBJ whole genome shotgun (WGS) entry which is preliminary data.</text>
</comment>
<accession>A0A8T0DXJ0</accession>
<evidence type="ECO:0000313" key="2">
    <source>
        <dbReference type="EMBL" id="KAF8763228.1"/>
    </source>
</evidence>
<feature type="chain" id="PRO_5035931215" evidence="1">
    <location>
        <begin position="25"/>
        <end position="154"/>
    </location>
</feature>
<evidence type="ECO:0000256" key="1">
    <source>
        <dbReference type="SAM" id="SignalP"/>
    </source>
</evidence>
<protein>
    <submittedName>
        <fullName evidence="2">Uncharacterized protein</fullName>
    </submittedName>
</protein>
<name>A0A8T0DXJ0_ARGBR</name>
<sequence>MWSKVIPTVFGILCLVVIIESKVAEPDNPDAYYKCFTYAECVSDGSANQKVLQCFKDVPMKNLYPIFTHVNSTLPMSYKYHTKDVMEAIQEYCNESGDNRVKAFELNFQSLFMYQDMVCDSSNMPTQCQYTEQLLNCFFNLLDKLMGSNKCKLN</sequence>
<feature type="signal peptide" evidence="1">
    <location>
        <begin position="1"/>
        <end position="24"/>
    </location>
</feature>
<dbReference type="AlphaFoldDB" id="A0A8T0DXJ0"/>
<evidence type="ECO:0000313" key="3">
    <source>
        <dbReference type="Proteomes" id="UP000807504"/>
    </source>
</evidence>
<reference evidence="2" key="2">
    <citation type="submission" date="2020-06" db="EMBL/GenBank/DDBJ databases">
        <authorList>
            <person name="Sheffer M."/>
        </authorList>
    </citation>
    <scope>NUCLEOTIDE SEQUENCE</scope>
</reference>
<keyword evidence="3" id="KW-1185">Reference proteome</keyword>
<dbReference type="EMBL" id="JABXBU010002231">
    <property type="protein sequence ID" value="KAF8763228.1"/>
    <property type="molecule type" value="Genomic_DNA"/>
</dbReference>
<proteinExistence type="predicted"/>
<reference evidence="2" key="1">
    <citation type="journal article" date="2020" name="bioRxiv">
        <title>Chromosome-level reference genome of the European wasp spider Argiope bruennichi: a resource for studies on range expansion and evolutionary adaptation.</title>
        <authorList>
            <person name="Sheffer M.M."/>
            <person name="Hoppe A."/>
            <person name="Krehenwinkel H."/>
            <person name="Uhl G."/>
            <person name="Kuss A.W."/>
            <person name="Jensen L."/>
            <person name="Jensen C."/>
            <person name="Gillespie R.G."/>
            <person name="Hoff K.J."/>
            <person name="Prost S."/>
        </authorList>
    </citation>
    <scope>NUCLEOTIDE SEQUENCE</scope>
</reference>
<gene>
    <name evidence="2" type="ORF">HNY73_021431</name>
</gene>
<organism evidence="2 3">
    <name type="scientific">Argiope bruennichi</name>
    <name type="common">Wasp spider</name>
    <name type="synonym">Aranea bruennichi</name>
    <dbReference type="NCBI Taxonomy" id="94029"/>
    <lineage>
        <taxon>Eukaryota</taxon>
        <taxon>Metazoa</taxon>
        <taxon>Ecdysozoa</taxon>
        <taxon>Arthropoda</taxon>
        <taxon>Chelicerata</taxon>
        <taxon>Arachnida</taxon>
        <taxon>Araneae</taxon>
        <taxon>Araneomorphae</taxon>
        <taxon>Entelegynae</taxon>
        <taxon>Araneoidea</taxon>
        <taxon>Araneidae</taxon>
        <taxon>Argiope</taxon>
    </lineage>
</organism>